<dbReference type="OrthoDB" id="15534at10239"/>
<evidence type="ECO:0000313" key="2">
    <source>
        <dbReference type="EMBL" id="AOE44904.1"/>
    </source>
</evidence>
<feature type="compositionally biased region" description="Basic and acidic residues" evidence="1">
    <location>
        <begin position="409"/>
        <end position="421"/>
    </location>
</feature>
<sequence>MPSPEEKAEYNSEPELLPFEGTHEDPEGEEVEHPYLGTTRKFSEGQLSRAKGLHGKGNPPDFLEYHVPLDRRGPYKLLAFPGKLNEREGAASYALCNGTTRTGNSLRDVGRPCKAKAINMSGFCSRHGGALCPLDRKRINWDTVPRHIKFKYGRLPVDDLDDEELARGQIRKPDGSWTQNKSVSAEIHNAMIAKLFDRSDEMLRENLLKAVETFAEIATGTAYEPADRLKAAEFIFTRLRGKVPTEIKLGIDKPFEKVLDAVLVGGNRSDSRAARATGLDDYLDADVVSVEGAEAEDSEEAPDVDRGAVFEATRRELEALQEEPIEDDDESDIDEEGYDYTDPRDRTLARDLMPKEVVSTGSAGKPTTDKPYGGYEAQRYEQKQHENAQEAEARLNKLSRKRKTPQEVAEERKAHKEEMRRNIARRKGAMKRGYSNLPEGVKAEVEEDGEDVTFRFKSSGEEKDA</sequence>
<proteinExistence type="predicted"/>
<feature type="compositionally biased region" description="Acidic residues" evidence="1">
    <location>
        <begin position="319"/>
        <end position="339"/>
    </location>
</feature>
<feature type="region of interest" description="Disordered" evidence="1">
    <location>
        <begin position="317"/>
        <end position="446"/>
    </location>
</feature>
<organism evidence="2 3">
    <name type="scientific">Gordonia phage Terapin</name>
    <dbReference type="NCBI Taxonomy" id="1887654"/>
    <lineage>
        <taxon>Viruses</taxon>
        <taxon>Duplodnaviria</taxon>
        <taxon>Heunggongvirae</taxon>
        <taxon>Uroviricota</taxon>
        <taxon>Caudoviricetes</taxon>
        <taxon>Terapinvirus</taxon>
        <taxon>Terapinvirus terapin</taxon>
    </lineage>
</organism>
<name>A0A1B3B1L6_9CAUD</name>
<dbReference type="RefSeq" id="YP_009277831.1">
    <property type="nucleotide sequence ID" value="NC_031001.1"/>
</dbReference>
<feature type="compositionally biased region" description="Basic and acidic residues" evidence="1">
    <location>
        <begin position="341"/>
        <end position="354"/>
    </location>
</feature>
<accession>A0A1B3B1L6</accession>
<gene>
    <name evidence="2" type="primary">92</name>
    <name evidence="2" type="ORF">SEA_TERAPIN_92</name>
</gene>
<keyword evidence="3" id="KW-1185">Reference proteome</keyword>
<dbReference type="KEGG" id="vg:29078359"/>
<evidence type="ECO:0000313" key="3">
    <source>
        <dbReference type="Proteomes" id="UP000204083"/>
    </source>
</evidence>
<protein>
    <submittedName>
        <fullName evidence="2">Uncharacterized protein</fullName>
    </submittedName>
</protein>
<dbReference type="Proteomes" id="UP000204083">
    <property type="component" value="Segment"/>
</dbReference>
<feature type="region of interest" description="Disordered" evidence="1">
    <location>
        <begin position="1"/>
        <end position="33"/>
    </location>
</feature>
<feature type="compositionally biased region" description="Basic and acidic residues" evidence="1">
    <location>
        <begin position="1"/>
        <end position="10"/>
    </location>
</feature>
<feature type="compositionally biased region" description="Basic and acidic residues" evidence="1">
    <location>
        <begin position="378"/>
        <end position="395"/>
    </location>
</feature>
<reference evidence="2 3" key="1">
    <citation type="submission" date="2016-07" db="EMBL/GenBank/DDBJ databases">
        <authorList>
            <person name="Montgomery M.T."/>
            <person name="Pope W.H."/>
            <person name="Garlena R.A."/>
            <person name="Russell D.A."/>
            <person name="Jacobs-Sera D."/>
            <person name="Hendrix R.W."/>
            <person name="Hatfull G.F."/>
        </authorList>
    </citation>
    <scope>NUCLEOTIDE SEQUENCE [LARGE SCALE GENOMIC DNA]</scope>
</reference>
<evidence type="ECO:0000256" key="1">
    <source>
        <dbReference type="SAM" id="MobiDB-lite"/>
    </source>
</evidence>
<dbReference type="GeneID" id="29078359"/>
<dbReference type="EMBL" id="KX557285">
    <property type="protein sequence ID" value="AOE44904.1"/>
    <property type="molecule type" value="Genomic_DNA"/>
</dbReference>